<gene>
    <name evidence="1" type="ORF">WA026_003730</name>
</gene>
<name>A0AAW1UE86_9CUCU</name>
<accession>A0AAW1UE86</accession>
<dbReference type="EMBL" id="JARQZJ010000061">
    <property type="protein sequence ID" value="KAK9878902.1"/>
    <property type="molecule type" value="Genomic_DNA"/>
</dbReference>
<reference evidence="1 2" key="1">
    <citation type="submission" date="2023-03" db="EMBL/GenBank/DDBJ databases">
        <title>Genome insight into feeding habits of ladybird beetles.</title>
        <authorList>
            <person name="Li H.-S."/>
            <person name="Huang Y.-H."/>
            <person name="Pang H."/>
        </authorList>
    </citation>
    <scope>NUCLEOTIDE SEQUENCE [LARGE SCALE GENOMIC DNA]</scope>
    <source>
        <strain evidence="1">SYSU_2023b</strain>
        <tissue evidence="1">Whole body</tissue>
    </source>
</reference>
<protein>
    <submittedName>
        <fullName evidence="1">Uncharacterized protein</fullName>
    </submittedName>
</protein>
<keyword evidence="2" id="KW-1185">Reference proteome</keyword>
<comment type="caution">
    <text evidence="1">The sequence shown here is derived from an EMBL/GenBank/DDBJ whole genome shotgun (WGS) entry which is preliminary data.</text>
</comment>
<organism evidence="1 2">
    <name type="scientific">Henosepilachna vigintioctopunctata</name>
    <dbReference type="NCBI Taxonomy" id="420089"/>
    <lineage>
        <taxon>Eukaryota</taxon>
        <taxon>Metazoa</taxon>
        <taxon>Ecdysozoa</taxon>
        <taxon>Arthropoda</taxon>
        <taxon>Hexapoda</taxon>
        <taxon>Insecta</taxon>
        <taxon>Pterygota</taxon>
        <taxon>Neoptera</taxon>
        <taxon>Endopterygota</taxon>
        <taxon>Coleoptera</taxon>
        <taxon>Polyphaga</taxon>
        <taxon>Cucujiformia</taxon>
        <taxon>Coccinelloidea</taxon>
        <taxon>Coccinellidae</taxon>
        <taxon>Epilachninae</taxon>
        <taxon>Epilachnini</taxon>
        <taxon>Henosepilachna</taxon>
    </lineage>
</organism>
<dbReference type="Proteomes" id="UP001431783">
    <property type="component" value="Unassembled WGS sequence"/>
</dbReference>
<proteinExistence type="predicted"/>
<evidence type="ECO:0000313" key="1">
    <source>
        <dbReference type="EMBL" id="KAK9878902.1"/>
    </source>
</evidence>
<dbReference type="AlphaFoldDB" id="A0AAW1UE86"/>
<sequence length="105" mass="11443">MLCFLHGFNEGHEKSSSKDQKNLRFRLLRKSRSSANLEIITTGNNMVVPSRSHHCRTQSAIPSNTADISGASRAVHTLAGSASSASLLQVHRSPSHIGVFTKMDK</sequence>
<evidence type="ECO:0000313" key="2">
    <source>
        <dbReference type="Proteomes" id="UP001431783"/>
    </source>
</evidence>